<protein>
    <submittedName>
        <fullName evidence="1">DUF1890 family protein</fullName>
    </submittedName>
</protein>
<dbReference type="GeneID" id="76833464"/>
<name>A0A9X9S3N8_METOG</name>
<dbReference type="InterPro" id="IPR012033">
    <property type="entry name" value="UCP006600"/>
</dbReference>
<reference evidence="1" key="1">
    <citation type="submission" date="2022-11" db="EMBL/GenBank/DDBJ databases">
        <title>Complete genome sequence of Methanogenium organophilum DSM 3596.</title>
        <authorList>
            <person name="Chen S.-C."/>
            <person name="Lai S.-J."/>
            <person name="You Y.-T."/>
        </authorList>
    </citation>
    <scope>NUCLEOTIDE SEQUENCE</scope>
    <source>
        <strain evidence="1">DSM 3596</strain>
    </source>
</reference>
<dbReference type="EMBL" id="CP113361">
    <property type="protein sequence ID" value="WAI01324.1"/>
    <property type="molecule type" value="Genomic_DNA"/>
</dbReference>
<dbReference type="RefSeq" id="WP_268186550.1">
    <property type="nucleotide sequence ID" value="NZ_CP113361.1"/>
</dbReference>
<evidence type="ECO:0000313" key="2">
    <source>
        <dbReference type="Proteomes" id="UP001163096"/>
    </source>
</evidence>
<proteinExistence type="predicted"/>
<dbReference type="Proteomes" id="UP001163096">
    <property type="component" value="Chromosome"/>
</dbReference>
<dbReference type="KEGG" id="mou:OU421_00140"/>
<dbReference type="InterPro" id="IPR036608">
    <property type="entry name" value="MTH777-like_sf"/>
</dbReference>
<dbReference type="SUPFAM" id="SSF75181">
    <property type="entry name" value="Hypothetical protein MTH777 (MT0777)"/>
    <property type="match status" value="1"/>
</dbReference>
<organism evidence="1 2">
    <name type="scientific">Methanogenium organophilum</name>
    <dbReference type="NCBI Taxonomy" id="2199"/>
    <lineage>
        <taxon>Archaea</taxon>
        <taxon>Methanobacteriati</taxon>
        <taxon>Methanobacteriota</taxon>
        <taxon>Stenosarchaea group</taxon>
        <taxon>Methanomicrobia</taxon>
        <taxon>Methanomicrobiales</taxon>
        <taxon>Methanomicrobiaceae</taxon>
        <taxon>Methanogenium</taxon>
    </lineage>
</organism>
<keyword evidence="2" id="KW-1185">Reference proteome</keyword>
<gene>
    <name evidence="1" type="ORF">OU421_00140</name>
</gene>
<sequence>MSEKNIIQKKPDSALLLLGCPQVPIQTSAALYLSGMLRRNNVDVTIAGTKSARALVEMADIDAQYTGKLQDIDRIIDHMSDGDFDADVSFVFVHNEAGVAYAATVQAISSGNVIAVVFGSETQARTSELDEIGCPAVTAQGSHNPLPLKRKIDGVLSWDA</sequence>
<dbReference type="Pfam" id="PF09001">
    <property type="entry name" value="DUF1890"/>
    <property type="match status" value="1"/>
</dbReference>
<dbReference type="AlphaFoldDB" id="A0A9X9S3N8"/>
<dbReference type="Gene3D" id="3.40.50.10160">
    <property type="entry name" value="MTH777-like"/>
    <property type="match status" value="1"/>
</dbReference>
<evidence type="ECO:0000313" key="1">
    <source>
        <dbReference type="EMBL" id="WAI01324.1"/>
    </source>
</evidence>
<accession>A0A9X9S3N8</accession>